<evidence type="ECO:0000313" key="2">
    <source>
        <dbReference type="EMBL" id="GLD52361.1"/>
    </source>
</evidence>
<dbReference type="GO" id="GO:0006508">
    <property type="term" value="P:proteolysis"/>
    <property type="evidence" value="ECO:0007669"/>
    <property type="project" value="UniProtKB-KW"/>
</dbReference>
<keyword evidence="3" id="KW-1185">Reference proteome</keyword>
<dbReference type="InterPro" id="IPR049387">
    <property type="entry name" value="UFSP2-like_2nd"/>
</dbReference>
<dbReference type="GO" id="GO:0008233">
    <property type="term" value="F:peptidase activity"/>
    <property type="evidence" value="ECO:0007669"/>
    <property type="project" value="UniProtKB-KW"/>
</dbReference>
<accession>A0AAD3MEP7</accession>
<gene>
    <name evidence="2" type="ORF">AKAME5_000528300</name>
</gene>
<proteinExistence type="predicted"/>
<name>A0AAD3MEP7_LATJO</name>
<evidence type="ECO:0000259" key="1">
    <source>
        <dbReference type="Pfam" id="PF20908"/>
    </source>
</evidence>
<feature type="domain" description="UFSP2 second" evidence="1">
    <location>
        <begin position="24"/>
        <end position="90"/>
    </location>
</feature>
<protein>
    <submittedName>
        <fullName evidence="2">Ufm1-specific protease 2</fullName>
    </submittedName>
</protein>
<dbReference type="Pfam" id="PF20908">
    <property type="entry name" value="UfSP2_N"/>
    <property type="match status" value="1"/>
</dbReference>
<dbReference type="AlphaFoldDB" id="A0AAD3MEP7"/>
<evidence type="ECO:0000313" key="3">
    <source>
        <dbReference type="Proteomes" id="UP001279410"/>
    </source>
</evidence>
<keyword evidence="2" id="KW-0378">Hydrolase</keyword>
<keyword evidence="2" id="KW-0645">Protease</keyword>
<comment type="caution">
    <text evidence="2">The sequence shown here is derived from an EMBL/GenBank/DDBJ whole genome shotgun (WGS) entry which is preliminary data.</text>
</comment>
<reference evidence="2" key="1">
    <citation type="submission" date="2022-08" db="EMBL/GenBank/DDBJ databases">
        <title>Genome sequencing of akame (Lates japonicus).</title>
        <authorList>
            <person name="Hashiguchi Y."/>
            <person name="Takahashi H."/>
        </authorList>
    </citation>
    <scope>NUCLEOTIDE SEQUENCE</scope>
    <source>
        <strain evidence="2">Kochi</strain>
    </source>
</reference>
<dbReference type="EMBL" id="BRZM01000013">
    <property type="protein sequence ID" value="GLD52361.1"/>
    <property type="molecule type" value="Genomic_DNA"/>
</dbReference>
<dbReference type="Proteomes" id="UP001279410">
    <property type="component" value="Unassembled WGS sequence"/>
</dbReference>
<sequence length="119" mass="13212">MEMIGSAKTEIVIAGILTLYQKGSAQSTWWRRLAHQLCEMERTLQHMKGTSLLVLSRFHFLLPEPTGLVTVGLPAAGVPDSQLETHGEEVNATVTCVTVCRAILRQVQCIWTDCHVQPQ</sequence>
<organism evidence="2 3">
    <name type="scientific">Lates japonicus</name>
    <name type="common">Japanese lates</name>
    <dbReference type="NCBI Taxonomy" id="270547"/>
    <lineage>
        <taxon>Eukaryota</taxon>
        <taxon>Metazoa</taxon>
        <taxon>Chordata</taxon>
        <taxon>Craniata</taxon>
        <taxon>Vertebrata</taxon>
        <taxon>Euteleostomi</taxon>
        <taxon>Actinopterygii</taxon>
        <taxon>Neopterygii</taxon>
        <taxon>Teleostei</taxon>
        <taxon>Neoteleostei</taxon>
        <taxon>Acanthomorphata</taxon>
        <taxon>Carangaria</taxon>
        <taxon>Carangaria incertae sedis</taxon>
        <taxon>Centropomidae</taxon>
        <taxon>Lates</taxon>
    </lineage>
</organism>